<dbReference type="EMBL" id="CP002056">
    <property type="protein sequence ID" value="ADI28538.1"/>
    <property type="molecule type" value="Genomic_DNA"/>
</dbReference>
<protein>
    <submittedName>
        <fullName evidence="2">Uncharacterized protein</fullName>
    </submittedName>
</protein>
<dbReference type="Proteomes" id="UP000000383">
    <property type="component" value="Chromosome"/>
</dbReference>
<dbReference type="RefSeq" id="WP_013146855.1">
    <property type="nucleotide sequence ID" value="NC_014207.1"/>
</dbReference>
<organism evidence="2 3">
    <name type="scientific">Methylotenera versatilis (strain 301)</name>
    <dbReference type="NCBI Taxonomy" id="666681"/>
    <lineage>
        <taxon>Bacteria</taxon>
        <taxon>Pseudomonadati</taxon>
        <taxon>Pseudomonadota</taxon>
        <taxon>Betaproteobacteria</taxon>
        <taxon>Nitrosomonadales</taxon>
        <taxon>Methylophilaceae</taxon>
        <taxon>Methylotenera</taxon>
    </lineage>
</organism>
<name>D7DKS7_METV0</name>
<evidence type="ECO:0000256" key="1">
    <source>
        <dbReference type="SAM" id="Phobius"/>
    </source>
</evidence>
<dbReference type="KEGG" id="meh:M301_0150"/>
<dbReference type="STRING" id="666681.M301_0150"/>
<accession>D7DKS7</accession>
<proteinExistence type="predicted"/>
<feature type="transmembrane region" description="Helical" evidence="1">
    <location>
        <begin position="25"/>
        <end position="44"/>
    </location>
</feature>
<dbReference type="AlphaFoldDB" id="D7DKS7"/>
<reference evidence="2 3" key="2">
    <citation type="journal article" date="2011" name="J. Bacteriol.">
        <title>Genomes of three methylotrophs from a single niche uncover genetic and metabolic divergence of Methylophilaceae.</title>
        <authorList>
            <person name="Lapidus A."/>
            <person name="Clum A."/>
            <person name="Labutti K."/>
            <person name="Kaluzhnaya M.G."/>
            <person name="Lim S."/>
            <person name="Beck D.A."/>
            <person name="Glavina Del Rio T."/>
            <person name="Nolan M."/>
            <person name="Mavromatis K."/>
            <person name="Huntemann M."/>
            <person name="Lucas S."/>
            <person name="Lidstrom M.E."/>
            <person name="Ivanova N."/>
            <person name="Chistoserdova L."/>
        </authorList>
    </citation>
    <scope>NUCLEOTIDE SEQUENCE [LARGE SCALE GENOMIC DNA]</scope>
    <source>
        <strain evidence="2 3">301</strain>
    </source>
</reference>
<keyword evidence="1" id="KW-1133">Transmembrane helix</keyword>
<evidence type="ECO:0000313" key="3">
    <source>
        <dbReference type="Proteomes" id="UP000000383"/>
    </source>
</evidence>
<gene>
    <name evidence="2" type="ordered locus">M301_0150</name>
</gene>
<sequence>MSHQFNFSLKSRKLYLNQTWVKQKGAALIFIAFILGLGAAFYVLKTYNADAARARQDEKTYKALNDAKVALIAWAVNYSSSPGQMPWPDRNSDGNYDGSSDCYIGAFDYGYLLGQLPSQPTTSPCLDPNNGLNIYSGLSTYPGLNQVFTDAQGNRLWYAVSRNLVYDYGHTENPIINPGMINPPHTITPYMRQGGTQSYPWLTVIDRNGNLVSDRVAVVIIAPGSPLENQNRSSPAPNAKEFLDSFMIGAANYKNSDSSLANEDFIMGEDSRNVPASDTTYVKPYYFNDKLVYITIDELMYALEKRALQETKSALNKYYTANGYYPFASGLGLTANQNQCVQGNLRGLLPVSAPSTHACTCTASSKTCSCNFSISSSISFTRTTGSFVATGGGVNAPIGACTVNPLTTDTCTCNGAGSCQRASGAVQFSCDACGVCAATVAGTNKFVTTGAFISPSGSCNTTSSTQVSCLNSADGSFSLGSCSVNETIKSLPSAGGLLPIWFTANQWEKYIVYAVSEDCNSTGACISTVSPPKLSVGLNKNVNAIVAGSIANPNGSCSIASYLSDVENTNVTVSNGIQDSIYQKTNPRSQTNTDQVVVVTQ</sequence>
<dbReference type="eggNOG" id="ENOG5032WH7">
    <property type="taxonomic scope" value="Bacteria"/>
</dbReference>
<dbReference type="HOGENOM" id="CLU_466045_0_0_4"/>
<evidence type="ECO:0000313" key="2">
    <source>
        <dbReference type="EMBL" id="ADI28538.1"/>
    </source>
</evidence>
<keyword evidence="1" id="KW-0812">Transmembrane</keyword>
<keyword evidence="1" id="KW-0472">Membrane</keyword>
<reference evidence="3" key="1">
    <citation type="submission" date="2010-05" db="EMBL/GenBank/DDBJ databases">
        <title>Complete sequence of Methylotenera sp. 301.</title>
        <authorList>
            <person name="Lucas S."/>
            <person name="Copeland A."/>
            <person name="Lapidus A."/>
            <person name="Cheng J.-F."/>
            <person name="Bruce D."/>
            <person name="Goodwin L."/>
            <person name="Pitluck S."/>
            <person name="Clum A."/>
            <person name="Land M."/>
            <person name="Hauser L."/>
            <person name="Kyrpides N."/>
            <person name="Ivanova N."/>
            <person name="Chistoservova L."/>
            <person name="Kalyuzhnaya M."/>
            <person name="Woyke T."/>
        </authorList>
    </citation>
    <scope>NUCLEOTIDE SEQUENCE [LARGE SCALE GENOMIC DNA]</scope>
    <source>
        <strain evidence="3">301</strain>
    </source>
</reference>
<keyword evidence="3" id="KW-1185">Reference proteome</keyword>